<evidence type="ECO:0000313" key="2">
    <source>
        <dbReference type="WBParaSite" id="GPLIN_000273300"/>
    </source>
</evidence>
<evidence type="ECO:0000313" key="1">
    <source>
        <dbReference type="Proteomes" id="UP000050741"/>
    </source>
</evidence>
<keyword evidence="1" id="KW-1185">Reference proteome</keyword>
<reference evidence="1" key="2">
    <citation type="submission" date="2014-05" db="EMBL/GenBank/DDBJ databases">
        <title>The genome and life-stage specific transcriptomes of Globodera pallida elucidate key aspects of plant parasitism by a cyst nematode.</title>
        <authorList>
            <person name="Cotton J.A."/>
            <person name="Lilley C.J."/>
            <person name="Jones L.M."/>
            <person name="Kikuchi T."/>
            <person name="Reid A.J."/>
            <person name="Thorpe P."/>
            <person name="Tsai I.J."/>
            <person name="Beasley H."/>
            <person name="Blok V."/>
            <person name="Cock P.J.A."/>
            <person name="Van den Akker S.E."/>
            <person name="Holroyd N."/>
            <person name="Hunt M."/>
            <person name="Mantelin S."/>
            <person name="Naghra H."/>
            <person name="Pain A."/>
            <person name="Palomares-Rius J.E."/>
            <person name="Zarowiecki M."/>
            <person name="Berriman M."/>
            <person name="Jones J.T."/>
            <person name="Urwin P.E."/>
        </authorList>
    </citation>
    <scope>NUCLEOTIDE SEQUENCE [LARGE SCALE GENOMIC DNA]</scope>
    <source>
        <strain evidence="1">Lindley</strain>
    </source>
</reference>
<name>A0A183BQ47_GLOPA</name>
<dbReference type="WBParaSite" id="GPLIN_000273300">
    <property type="protein sequence ID" value="GPLIN_000273300"/>
    <property type="gene ID" value="GPLIN_000273300"/>
</dbReference>
<dbReference type="Proteomes" id="UP000050741">
    <property type="component" value="Unassembled WGS sequence"/>
</dbReference>
<protein>
    <submittedName>
        <fullName evidence="2">DUF4817 domain-containing protein</fullName>
    </submittedName>
</protein>
<reference evidence="2" key="3">
    <citation type="submission" date="2016-06" db="UniProtKB">
        <authorList>
            <consortium name="WormBaseParasite"/>
        </authorList>
    </citation>
    <scope>IDENTIFICATION</scope>
</reference>
<sequence length="134" mass="15326">MSVTTLQNVLLQPPNSSRNQTEIDETCGILYTQYPGKNLCMFVKKLAYLSAFNRNVSIPASAVGCWPLNRNRNKAIKVCGQIMKSRYEGELLRMTKYYSNAEAKKQFLDEFAFDRQARDVENAIGRMFGVRKSK</sequence>
<dbReference type="AlphaFoldDB" id="A0A183BQ47"/>
<proteinExistence type="predicted"/>
<reference evidence="1" key="1">
    <citation type="submission" date="2013-12" db="EMBL/GenBank/DDBJ databases">
        <authorList>
            <person name="Aslett M."/>
        </authorList>
    </citation>
    <scope>NUCLEOTIDE SEQUENCE [LARGE SCALE GENOMIC DNA]</scope>
    <source>
        <strain evidence="1">Lindley</strain>
    </source>
</reference>
<organism evidence="1 2">
    <name type="scientific">Globodera pallida</name>
    <name type="common">Potato cyst nematode worm</name>
    <name type="synonym">Heterodera pallida</name>
    <dbReference type="NCBI Taxonomy" id="36090"/>
    <lineage>
        <taxon>Eukaryota</taxon>
        <taxon>Metazoa</taxon>
        <taxon>Ecdysozoa</taxon>
        <taxon>Nematoda</taxon>
        <taxon>Chromadorea</taxon>
        <taxon>Rhabditida</taxon>
        <taxon>Tylenchina</taxon>
        <taxon>Tylenchomorpha</taxon>
        <taxon>Tylenchoidea</taxon>
        <taxon>Heteroderidae</taxon>
        <taxon>Heteroderinae</taxon>
        <taxon>Globodera</taxon>
    </lineage>
</organism>
<accession>A0A183BQ47</accession>